<evidence type="ECO:0000256" key="4">
    <source>
        <dbReference type="SAM" id="MobiDB-lite"/>
    </source>
</evidence>
<dbReference type="Proteomes" id="UP000323537">
    <property type="component" value="Unassembled WGS sequence"/>
</dbReference>
<dbReference type="PANTHER" id="PTHR30532">
    <property type="entry name" value="IRON III DICITRATE-BINDING PERIPLASMIC PROTEIN"/>
    <property type="match status" value="1"/>
</dbReference>
<evidence type="ECO:0000256" key="1">
    <source>
        <dbReference type="ARBA" id="ARBA00004196"/>
    </source>
</evidence>
<keyword evidence="7" id="KW-1185">Reference proteome</keyword>
<dbReference type="Pfam" id="PF01497">
    <property type="entry name" value="Peripla_BP_2"/>
    <property type="match status" value="1"/>
</dbReference>
<evidence type="ECO:0000313" key="6">
    <source>
        <dbReference type="EMBL" id="SFH67198.1"/>
    </source>
</evidence>
<dbReference type="Gene3D" id="3.40.50.1980">
    <property type="entry name" value="Nitrogenase molybdenum iron protein domain"/>
    <property type="match status" value="2"/>
</dbReference>
<feature type="domain" description="Fe/B12 periplasmic-binding" evidence="5">
    <location>
        <begin position="97"/>
        <end position="393"/>
    </location>
</feature>
<dbReference type="InterPro" id="IPR002491">
    <property type="entry name" value="ABC_transptr_periplasmic_BD"/>
</dbReference>
<evidence type="ECO:0000313" key="7">
    <source>
        <dbReference type="Proteomes" id="UP000323537"/>
    </source>
</evidence>
<dbReference type="AlphaFoldDB" id="A0A1I3BXW5"/>
<evidence type="ECO:0000259" key="5">
    <source>
        <dbReference type="PROSITE" id="PS50983"/>
    </source>
</evidence>
<proteinExistence type="predicted"/>
<evidence type="ECO:0000256" key="3">
    <source>
        <dbReference type="ARBA" id="ARBA00022729"/>
    </source>
</evidence>
<protein>
    <submittedName>
        <fullName evidence="6">Iron complex transport system substrate-binding protein</fullName>
    </submittedName>
</protein>
<evidence type="ECO:0000256" key="2">
    <source>
        <dbReference type="ARBA" id="ARBA00022448"/>
    </source>
</evidence>
<dbReference type="RefSeq" id="WP_149785108.1">
    <property type="nucleotide sequence ID" value="NZ_BAAADP010000001.1"/>
</dbReference>
<dbReference type="EMBL" id="FOPZ01000016">
    <property type="protein sequence ID" value="SFH67198.1"/>
    <property type="molecule type" value="Genomic_DNA"/>
</dbReference>
<accession>A0A1I3BXW5</accession>
<name>A0A1I3BXW5_9EURY</name>
<reference evidence="6 7" key="1">
    <citation type="submission" date="2016-10" db="EMBL/GenBank/DDBJ databases">
        <authorList>
            <person name="Varghese N."/>
            <person name="Submissions S."/>
        </authorList>
    </citation>
    <scope>NUCLEOTIDE SEQUENCE [LARGE SCALE GENOMIC DNA]</scope>
    <source>
        <strain evidence="6 7">CGMCC 1.6377</strain>
    </source>
</reference>
<gene>
    <name evidence="6" type="ORF">SAMN04488066_11663</name>
</gene>
<dbReference type="InterPro" id="IPR051313">
    <property type="entry name" value="Bact_iron-sidero_bind"/>
</dbReference>
<dbReference type="OrthoDB" id="304381at2157"/>
<dbReference type="PROSITE" id="PS50983">
    <property type="entry name" value="FE_B12_PBP"/>
    <property type="match status" value="1"/>
</dbReference>
<keyword evidence="2" id="KW-0813">Transport</keyword>
<feature type="region of interest" description="Disordered" evidence="4">
    <location>
        <begin position="38"/>
        <end position="74"/>
    </location>
</feature>
<feature type="compositionally biased region" description="Polar residues" evidence="4">
    <location>
        <begin position="60"/>
        <end position="71"/>
    </location>
</feature>
<sequence length="413" mass="45544">MLNGDEAPDGPTRRAFAKYGGTVALGGLLAGCTGGGDGGGVAASGDGSESGDSDGDTEANSTTSNGSNTEGEASAGLPYTAAMEPVGEVTFEAVPERWVAYDGGFADMAVALGKGDGLAGIGNADRYYTYVYDELSGVDVDRSPIEAHPDVRTKEQFYELDADVHLYDPQMLVNWFDWGEDDVTEIRDNVAPFFGNLIFRRSDEWHDYRYYTLYEAFERVAAAFNERERYEAFAELHESFIADVQSRLPATDDRPSVFLTFEGTDEPETFSPYRLIDKGTSKKQWLDLGVTDALTGTDIENLSTTNRGELDYENLIEVDPDVILVRGHERKSPTEFRDTVLAYMEDHPVGSELTAVKDGRVYRGGYLYQGPIHNLFLTERAAKQLYPDEFGPVTGDEELFDRQRVANVINGEF</sequence>
<keyword evidence="3" id="KW-0732">Signal</keyword>
<dbReference type="SUPFAM" id="SSF53807">
    <property type="entry name" value="Helical backbone' metal receptor"/>
    <property type="match status" value="1"/>
</dbReference>
<dbReference type="PANTHER" id="PTHR30532:SF1">
    <property type="entry name" value="IRON(3+)-HYDROXAMATE-BINDING PROTEIN FHUD"/>
    <property type="match status" value="1"/>
</dbReference>
<organism evidence="6 7">
    <name type="scientific">Halorubrum aquaticum</name>
    <dbReference type="NCBI Taxonomy" id="387340"/>
    <lineage>
        <taxon>Archaea</taxon>
        <taxon>Methanobacteriati</taxon>
        <taxon>Methanobacteriota</taxon>
        <taxon>Stenosarchaea group</taxon>
        <taxon>Halobacteria</taxon>
        <taxon>Halobacteriales</taxon>
        <taxon>Haloferacaceae</taxon>
        <taxon>Halorubrum</taxon>
    </lineage>
</organism>
<comment type="subcellular location">
    <subcellularLocation>
        <location evidence="1">Cell envelope</location>
    </subcellularLocation>
</comment>